<dbReference type="GO" id="GO:0005840">
    <property type="term" value="C:ribosome"/>
    <property type="evidence" value="ECO:0007669"/>
    <property type="project" value="UniProtKB-KW"/>
</dbReference>
<organism evidence="8 9">
    <name type="scientific">Pseudaeromonas sharmana</name>
    <dbReference type="NCBI Taxonomy" id="328412"/>
    <lineage>
        <taxon>Bacteria</taxon>
        <taxon>Pseudomonadati</taxon>
        <taxon>Pseudomonadota</taxon>
        <taxon>Gammaproteobacteria</taxon>
        <taxon>Aeromonadales</taxon>
        <taxon>Aeromonadaceae</taxon>
        <taxon>Pseudaeromonas</taxon>
    </lineage>
</organism>
<evidence type="ECO:0000256" key="4">
    <source>
        <dbReference type="ARBA" id="ARBA00035206"/>
    </source>
</evidence>
<dbReference type="Pfam" id="PF00467">
    <property type="entry name" value="KOW"/>
    <property type="match status" value="1"/>
</dbReference>
<evidence type="ECO:0000256" key="3">
    <source>
        <dbReference type="ARBA" id="ARBA00023274"/>
    </source>
</evidence>
<keyword evidence="5" id="KW-0699">rRNA-binding</keyword>
<keyword evidence="5" id="KW-0694">RNA-binding</keyword>
<dbReference type="CDD" id="cd06089">
    <property type="entry name" value="KOW_RPL26"/>
    <property type="match status" value="1"/>
</dbReference>
<evidence type="ECO:0000259" key="7">
    <source>
        <dbReference type="SMART" id="SM00739"/>
    </source>
</evidence>
<evidence type="ECO:0000313" key="8">
    <source>
        <dbReference type="EMBL" id="MFC3912631.1"/>
    </source>
</evidence>
<keyword evidence="3 5" id="KW-0687">Ribonucleoprotein</keyword>
<dbReference type="SMART" id="SM00739">
    <property type="entry name" value="KOW"/>
    <property type="match status" value="1"/>
</dbReference>
<evidence type="ECO:0000256" key="2">
    <source>
        <dbReference type="ARBA" id="ARBA00022980"/>
    </source>
</evidence>
<dbReference type="EMBL" id="JBHSAF010000002">
    <property type="protein sequence ID" value="MFC3912631.1"/>
    <property type="molecule type" value="Genomic_DNA"/>
</dbReference>
<dbReference type="SUPFAM" id="SSF50104">
    <property type="entry name" value="Translation proteins SH3-like domain"/>
    <property type="match status" value="1"/>
</dbReference>
<dbReference type="Proteomes" id="UP001595692">
    <property type="component" value="Unassembled WGS sequence"/>
</dbReference>
<keyword evidence="2 5" id="KW-0689">Ribosomal protein</keyword>
<dbReference type="NCBIfam" id="TIGR01079">
    <property type="entry name" value="rplX_bact"/>
    <property type="match status" value="1"/>
</dbReference>
<sequence>MAAKIRRDDEVIVLTGKDKGKRGKVTQVLVQHGKVVVEGVNLVKKHQKPVPALGTAGGIVSKESPIDVSNVAIFNPATGKADRVGFRTEDGKKVRFFKSNGELVK</sequence>
<comment type="caution">
    <text evidence="8">The sequence shown here is derived from an EMBL/GenBank/DDBJ whole genome shotgun (WGS) entry which is preliminary data.</text>
</comment>
<keyword evidence="9" id="KW-1185">Reference proteome</keyword>
<dbReference type="PANTHER" id="PTHR12903">
    <property type="entry name" value="MITOCHONDRIAL RIBOSOMAL PROTEIN L24"/>
    <property type="match status" value="1"/>
</dbReference>
<dbReference type="InterPro" id="IPR005824">
    <property type="entry name" value="KOW"/>
</dbReference>
<comment type="subunit">
    <text evidence="5">Part of the 50S ribosomal subunit.</text>
</comment>
<dbReference type="RefSeq" id="WP_377150770.1">
    <property type="nucleotide sequence ID" value="NZ_JBHSAF010000002.1"/>
</dbReference>
<dbReference type="InterPro" id="IPR003256">
    <property type="entry name" value="Ribosomal_uL24"/>
</dbReference>
<accession>A0ABV8CKC5</accession>
<dbReference type="InterPro" id="IPR041988">
    <property type="entry name" value="Ribosomal_uL24_KOW"/>
</dbReference>
<evidence type="ECO:0000256" key="1">
    <source>
        <dbReference type="ARBA" id="ARBA00010618"/>
    </source>
</evidence>
<protein>
    <recommendedName>
        <fullName evidence="4 5">Large ribosomal subunit protein uL24</fullName>
    </recommendedName>
</protein>
<dbReference type="InterPro" id="IPR005825">
    <property type="entry name" value="Ribosomal_uL24_CS"/>
</dbReference>
<evidence type="ECO:0000313" key="9">
    <source>
        <dbReference type="Proteomes" id="UP001595692"/>
    </source>
</evidence>
<proteinExistence type="inferred from homology"/>
<reference evidence="9" key="1">
    <citation type="journal article" date="2019" name="Int. J. Syst. Evol. Microbiol.">
        <title>The Global Catalogue of Microorganisms (GCM) 10K type strain sequencing project: providing services to taxonomists for standard genome sequencing and annotation.</title>
        <authorList>
            <consortium name="The Broad Institute Genomics Platform"/>
            <consortium name="The Broad Institute Genome Sequencing Center for Infectious Disease"/>
            <person name="Wu L."/>
            <person name="Ma J."/>
        </authorList>
    </citation>
    <scope>NUCLEOTIDE SEQUENCE [LARGE SCALE GENOMIC DNA]</scope>
    <source>
        <strain evidence="9">CCUG 54939</strain>
    </source>
</reference>
<gene>
    <name evidence="5 8" type="primary">rplX</name>
    <name evidence="8" type="ORF">ACFOSS_03985</name>
</gene>
<comment type="function">
    <text evidence="5">One of the proteins that surrounds the polypeptide exit tunnel on the outside of the subunit.</text>
</comment>
<evidence type="ECO:0000256" key="6">
    <source>
        <dbReference type="RuleBase" id="RU003477"/>
    </source>
</evidence>
<dbReference type="InterPro" id="IPR008991">
    <property type="entry name" value="Translation_prot_SH3-like_sf"/>
</dbReference>
<name>A0ABV8CKC5_9GAMM</name>
<dbReference type="InterPro" id="IPR057264">
    <property type="entry name" value="Ribosomal_uL24_C"/>
</dbReference>
<dbReference type="InterPro" id="IPR014722">
    <property type="entry name" value="Rib_uL2_dom2"/>
</dbReference>
<comment type="function">
    <text evidence="5">One of two assembly initiator proteins, it binds directly to the 5'-end of the 23S rRNA, where it nucleates assembly of the 50S subunit.</text>
</comment>
<dbReference type="Pfam" id="PF17136">
    <property type="entry name" value="ribosomal_L24"/>
    <property type="match status" value="1"/>
</dbReference>
<dbReference type="PROSITE" id="PS01108">
    <property type="entry name" value="RIBOSOMAL_L24"/>
    <property type="match status" value="1"/>
</dbReference>
<comment type="similarity">
    <text evidence="1 5 6">Belongs to the universal ribosomal protein uL24 family.</text>
</comment>
<dbReference type="Gene3D" id="2.30.30.30">
    <property type="match status" value="1"/>
</dbReference>
<dbReference type="HAMAP" id="MF_01326_B">
    <property type="entry name" value="Ribosomal_uL24_B"/>
    <property type="match status" value="1"/>
</dbReference>
<evidence type="ECO:0000256" key="5">
    <source>
        <dbReference type="HAMAP-Rule" id="MF_01326"/>
    </source>
</evidence>
<feature type="domain" description="KOW" evidence="7">
    <location>
        <begin position="4"/>
        <end position="31"/>
    </location>
</feature>